<dbReference type="EMBL" id="VCLA01000157">
    <property type="protein sequence ID" value="MQT02822.1"/>
    <property type="molecule type" value="Genomic_DNA"/>
</dbReference>
<dbReference type="AlphaFoldDB" id="A0A646KKL0"/>
<name>A0A646KKL0_STRJU</name>
<evidence type="ECO:0000313" key="2">
    <source>
        <dbReference type="Proteomes" id="UP000419138"/>
    </source>
</evidence>
<gene>
    <name evidence="1" type="ORF">FF041_22305</name>
</gene>
<keyword evidence="2" id="KW-1185">Reference proteome</keyword>
<organism evidence="1 2">
    <name type="scientific">Streptomyces jumonjinensis</name>
    <dbReference type="NCBI Taxonomy" id="1945"/>
    <lineage>
        <taxon>Bacteria</taxon>
        <taxon>Bacillati</taxon>
        <taxon>Actinomycetota</taxon>
        <taxon>Actinomycetes</taxon>
        <taxon>Kitasatosporales</taxon>
        <taxon>Streptomycetaceae</taxon>
        <taxon>Streptomyces</taxon>
    </lineage>
</organism>
<dbReference type="Proteomes" id="UP000419138">
    <property type="component" value="Unassembled WGS sequence"/>
</dbReference>
<dbReference type="RefSeq" id="WP_153524396.1">
    <property type="nucleotide sequence ID" value="NZ_JBEPDZ010000038.1"/>
</dbReference>
<accession>A0A646KKL0</accession>
<comment type="caution">
    <text evidence="1">The sequence shown here is derived from an EMBL/GenBank/DDBJ whole genome shotgun (WGS) entry which is preliminary data.</text>
</comment>
<dbReference type="OrthoDB" id="4084703at2"/>
<proteinExistence type="predicted"/>
<evidence type="ECO:0000313" key="1">
    <source>
        <dbReference type="EMBL" id="MQT02822.1"/>
    </source>
</evidence>
<sequence>MSRTIALHRALDRSGLAPSPVRSVPAPAARYHHPHFLQSRLGQWGAVVYSFRPFTGSEPEPQTPIAAYEDRALDREQLAEIRIEYGAARAMWSHARLRAQATPVLREAVPLWAAWEAAHTALTTTFRTFWETPDGRWRAQLLRLGDAENAARDAARAWDQVAGKLAALADAQVSAAGYEHELELAAVAAEAGTDVSGWHVAPASEYGDGVWSTDTPLVHKVRTEIAAQRARLRDVADLAGDRELV</sequence>
<reference evidence="1 2" key="1">
    <citation type="submission" date="2019-05" db="EMBL/GenBank/DDBJ databases">
        <title>Comparative genomics and metabolomics analyses of clavulanic acid producing Streptomyces species provides insight into specialized metabolism and evolution of beta-lactam biosynthetic gene clusters.</title>
        <authorList>
            <person name="Moore M.A."/>
            <person name="Cruz-Morales P."/>
            <person name="Barona Gomez F."/>
            <person name="Kapil T."/>
        </authorList>
    </citation>
    <scope>NUCLEOTIDE SEQUENCE [LARGE SCALE GENOMIC DNA]</scope>
    <source>
        <strain evidence="1 2">NRRL 5741</strain>
    </source>
</reference>
<protein>
    <submittedName>
        <fullName evidence="1">Uncharacterized protein</fullName>
    </submittedName>
</protein>